<gene>
    <name evidence="1" type="ORF">Sylvanvirus1_6</name>
</gene>
<evidence type="ECO:0000313" key="1">
    <source>
        <dbReference type="EMBL" id="AYV86410.1"/>
    </source>
</evidence>
<proteinExistence type="predicted"/>
<sequence>MAAFASKTTLVAPNQLSMIHSNILSKPKILKSALKKTHTVSSSTSSPSEDSKEVGFSNECMDGNVTWTVLPIDKEIPFTTSSLWESKTMTIVSSSKLDTALNQKAMLRFSLSMSVNCIHKSFDLEWIGWDTSMTWHDSDGELDQRKIIIQADPIWSPSSTSFCMTAPFKIEFQASHCHYHPVHGWSLAGKPSLESFRFLRECDDFIQGICTLNLSLVLIDT</sequence>
<reference evidence="1" key="1">
    <citation type="submission" date="2018-10" db="EMBL/GenBank/DDBJ databases">
        <title>Hidden diversity of soil giant viruses.</title>
        <authorList>
            <person name="Schulz F."/>
            <person name="Alteio L."/>
            <person name="Goudeau D."/>
            <person name="Ryan E.M."/>
            <person name="Malmstrom R.R."/>
            <person name="Blanchard J."/>
            <person name="Woyke T."/>
        </authorList>
    </citation>
    <scope>NUCLEOTIDE SEQUENCE</scope>
    <source>
        <strain evidence="1">SYV1</strain>
    </source>
</reference>
<name>A0A3G5AGZ8_9VIRU</name>
<dbReference type="EMBL" id="MK072507">
    <property type="protein sequence ID" value="AYV86410.1"/>
    <property type="molecule type" value="Genomic_DNA"/>
</dbReference>
<accession>A0A3G5AGZ8</accession>
<protein>
    <submittedName>
        <fullName evidence="1">Uncharacterized protein</fullName>
    </submittedName>
</protein>
<organism evidence="1">
    <name type="scientific">Sylvanvirus sp</name>
    <dbReference type="NCBI Taxonomy" id="2487774"/>
    <lineage>
        <taxon>Viruses</taxon>
    </lineage>
</organism>